<dbReference type="GO" id="GO:0005524">
    <property type="term" value="F:ATP binding"/>
    <property type="evidence" value="ECO:0007669"/>
    <property type="project" value="InterPro"/>
</dbReference>
<comment type="caution">
    <text evidence="1">The sequence shown here is derived from an EMBL/GenBank/DDBJ whole genome shotgun (WGS) entry which is preliminary data.</text>
</comment>
<sequence>MDGMGLGMLAEQLGELKLVELLYTPPGLDEARVANMHKIFFTLLFMFNPLSSLNIRYIFSHLSAIKSVFGQEQPQLGAADKLERLRETMIKVRELFCETDFTEFVIVTNDMALVSNEFKHSSATSAIKSVFGQEQPQLGAADKLERLRVREMMIKVHELDTGCY</sequence>
<proteinExistence type="predicted"/>
<gene>
    <name evidence="1" type="ORF">L3X38_013955</name>
</gene>
<evidence type="ECO:0000313" key="2">
    <source>
        <dbReference type="Proteomes" id="UP001054821"/>
    </source>
</evidence>
<dbReference type="InterPro" id="IPR027417">
    <property type="entry name" value="P-loop_NTPase"/>
</dbReference>
<dbReference type="Gene3D" id="3.40.50.300">
    <property type="entry name" value="P-loop containing nucleotide triphosphate hydrolases"/>
    <property type="match status" value="1"/>
</dbReference>
<dbReference type="GO" id="GO:0071816">
    <property type="term" value="P:tail-anchored membrane protein insertion into ER membrane"/>
    <property type="evidence" value="ECO:0007669"/>
    <property type="project" value="TreeGrafter"/>
</dbReference>
<dbReference type="EMBL" id="JAJFAZ020000002">
    <property type="protein sequence ID" value="KAI5346076.1"/>
    <property type="molecule type" value="Genomic_DNA"/>
</dbReference>
<reference evidence="1 2" key="1">
    <citation type="journal article" date="2022" name="G3 (Bethesda)">
        <title>Whole-genome sequence and methylome profiling of the almond [Prunus dulcis (Mill.) D.A. Webb] cultivar 'Nonpareil'.</title>
        <authorList>
            <person name="D'Amico-Willman K.M."/>
            <person name="Ouma W.Z."/>
            <person name="Meulia T."/>
            <person name="Sideli G.M."/>
            <person name="Gradziel T.M."/>
            <person name="Fresnedo-Ramirez J."/>
        </authorList>
    </citation>
    <scope>NUCLEOTIDE SEQUENCE [LARGE SCALE GENOMIC DNA]</scope>
    <source>
        <strain evidence="1">Clone GOH B32 T37-40</strain>
    </source>
</reference>
<evidence type="ECO:0000313" key="1">
    <source>
        <dbReference type="EMBL" id="KAI5346076.1"/>
    </source>
</evidence>
<dbReference type="PANTHER" id="PTHR10803:SF0">
    <property type="entry name" value="ATPASE GET3B"/>
    <property type="match status" value="1"/>
</dbReference>
<dbReference type="PANTHER" id="PTHR10803">
    <property type="entry name" value="ARSENICAL PUMP-DRIVING ATPASE ARSENITE-TRANSLOCATING ATPASE"/>
    <property type="match status" value="1"/>
</dbReference>
<dbReference type="InterPro" id="IPR016300">
    <property type="entry name" value="ATPase_ArsA/GET3"/>
</dbReference>
<organism evidence="1 2">
    <name type="scientific">Prunus dulcis</name>
    <name type="common">Almond</name>
    <name type="synonym">Amygdalus dulcis</name>
    <dbReference type="NCBI Taxonomy" id="3755"/>
    <lineage>
        <taxon>Eukaryota</taxon>
        <taxon>Viridiplantae</taxon>
        <taxon>Streptophyta</taxon>
        <taxon>Embryophyta</taxon>
        <taxon>Tracheophyta</taxon>
        <taxon>Spermatophyta</taxon>
        <taxon>Magnoliopsida</taxon>
        <taxon>eudicotyledons</taxon>
        <taxon>Gunneridae</taxon>
        <taxon>Pentapetalae</taxon>
        <taxon>rosids</taxon>
        <taxon>fabids</taxon>
        <taxon>Rosales</taxon>
        <taxon>Rosaceae</taxon>
        <taxon>Amygdaloideae</taxon>
        <taxon>Amygdaleae</taxon>
        <taxon>Prunus</taxon>
    </lineage>
</organism>
<name>A0AAD4WMW9_PRUDU</name>
<dbReference type="Proteomes" id="UP001054821">
    <property type="component" value="Chromosome 2"/>
</dbReference>
<dbReference type="GO" id="GO:0043529">
    <property type="term" value="C:GET complex"/>
    <property type="evidence" value="ECO:0007669"/>
    <property type="project" value="TreeGrafter"/>
</dbReference>
<dbReference type="AlphaFoldDB" id="A0AAD4WMW9"/>
<accession>A0AAD4WMW9</accession>
<protein>
    <submittedName>
        <fullName evidence="1">Uncharacterized protein</fullName>
    </submittedName>
</protein>
<dbReference type="GO" id="GO:0016887">
    <property type="term" value="F:ATP hydrolysis activity"/>
    <property type="evidence" value="ECO:0007669"/>
    <property type="project" value="InterPro"/>
</dbReference>
<keyword evidence="2" id="KW-1185">Reference proteome</keyword>